<evidence type="ECO:0000313" key="9">
    <source>
        <dbReference type="Proteomes" id="UP000198767"/>
    </source>
</evidence>
<dbReference type="PANTHER" id="PTHR43500">
    <property type="entry name" value="CYSTATHIONINE BETA-LYASE-RELATED"/>
    <property type="match status" value="1"/>
</dbReference>
<comment type="cofactor">
    <cofactor evidence="1 7">
        <name>pyridoxal 5'-phosphate</name>
        <dbReference type="ChEBI" id="CHEBI:597326"/>
    </cofactor>
</comment>
<dbReference type="Proteomes" id="UP000198767">
    <property type="component" value="Unassembled WGS sequence"/>
</dbReference>
<dbReference type="Gene3D" id="3.90.1150.10">
    <property type="entry name" value="Aspartate Aminotransferase, domain 1"/>
    <property type="match status" value="1"/>
</dbReference>
<accession>A0A1G5QSF6</accession>
<dbReference type="GO" id="GO:0019346">
    <property type="term" value="P:transsulfuration"/>
    <property type="evidence" value="ECO:0007669"/>
    <property type="project" value="InterPro"/>
</dbReference>
<evidence type="ECO:0000256" key="4">
    <source>
        <dbReference type="ARBA" id="ARBA00023239"/>
    </source>
</evidence>
<dbReference type="InterPro" id="IPR015421">
    <property type="entry name" value="PyrdxlP-dep_Trfase_major"/>
</dbReference>
<proteinExistence type="inferred from homology"/>
<dbReference type="GO" id="GO:0019450">
    <property type="term" value="P:L-cysteine catabolic process to pyruvate"/>
    <property type="evidence" value="ECO:0007669"/>
    <property type="project" value="TreeGrafter"/>
</dbReference>
<dbReference type="RefSeq" id="WP_157843930.1">
    <property type="nucleotide sequence ID" value="NZ_FMWG01000005.1"/>
</dbReference>
<comment type="similarity">
    <text evidence="2 7">Belongs to the trans-sulfuration enzymes family.</text>
</comment>
<dbReference type="NCBIfam" id="TIGR01324">
    <property type="entry name" value="cysta_beta_ly_B"/>
    <property type="match status" value="1"/>
</dbReference>
<dbReference type="PANTHER" id="PTHR43500:SF1">
    <property type="entry name" value="CYSTATHIONINE BETA-LYASE-RELATED"/>
    <property type="match status" value="1"/>
</dbReference>
<gene>
    <name evidence="8" type="ORF">SAMN04488118_105253</name>
</gene>
<dbReference type="OrthoDB" id="9805807at2"/>
<dbReference type="Gene3D" id="3.40.640.10">
    <property type="entry name" value="Type I PLP-dependent aspartate aminotransferase-like (Major domain)"/>
    <property type="match status" value="1"/>
</dbReference>
<evidence type="ECO:0000256" key="6">
    <source>
        <dbReference type="PIRSR" id="PIRSR001434-2"/>
    </source>
</evidence>
<evidence type="ECO:0000256" key="7">
    <source>
        <dbReference type="RuleBase" id="RU362118"/>
    </source>
</evidence>
<evidence type="ECO:0000256" key="2">
    <source>
        <dbReference type="ARBA" id="ARBA00009077"/>
    </source>
</evidence>
<dbReference type="InterPro" id="IPR015422">
    <property type="entry name" value="PyrdxlP-dep_Trfase_small"/>
</dbReference>
<name>A0A1G5QSF6_9RHOB</name>
<evidence type="ECO:0000256" key="1">
    <source>
        <dbReference type="ARBA" id="ARBA00001933"/>
    </source>
</evidence>
<dbReference type="Pfam" id="PF01053">
    <property type="entry name" value="Cys_Met_Meta_PP"/>
    <property type="match status" value="1"/>
</dbReference>
<dbReference type="InterPro" id="IPR006233">
    <property type="entry name" value="Cys_b_lyase_bac"/>
</dbReference>
<reference evidence="8 9" key="1">
    <citation type="submission" date="2016-10" db="EMBL/GenBank/DDBJ databases">
        <authorList>
            <person name="de Groot N.N."/>
        </authorList>
    </citation>
    <scope>NUCLEOTIDE SEQUENCE [LARGE SCALE GENOMIC DNA]</scope>
    <source>
        <strain evidence="8 9">U95</strain>
    </source>
</reference>
<comment type="catalytic activity">
    <reaction evidence="5">
        <text>L,L-cystathionine + H2O = L-homocysteine + pyruvate + NH4(+)</text>
        <dbReference type="Rhea" id="RHEA:13965"/>
        <dbReference type="ChEBI" id="CHEBI:15361"/>
        <dbReference type="ChEBI" id="CHEBI:15377"/>
        <dbReference type="ChEBI" id="CHEBI:28938"/>
        <dbReference type="ChEBI" id="CHEBI:58161"/>
        <dbReference type="ChEBI" id="CHEBI:58199"/>
    </reaction>
</comment>
<sequence>MSQDLINTADILVQAGRPDKIEGRHVNMPVELGSTMVFDTLGAFEAARDARYESGTLYYGRYGNSATTKLEQAIARLEGADAVTLTSSGVAAITTSLMTFTKPGAHVLVADHVYGNTRTFCDGLLTRQGVEISYFDPLIGSGITDLIRPNTVAIMFEAPGSGTFEVPDIPAIAMAAKAAGVVTILDNTWSTPLFCQPLSLGVDVVVYSGSKYLSGHSDCMLGVTATTLKHHMAIRQTIMQIGDKTGGQEIMLALRGLRTLKVRMEYFDRVGREMAQWFLERPEVKTILHPAFETCPGHANWKRDFSGAASLFSVILKPCDTIRMRAFVNALHHFGIGVSWGGYESLVLPVEPVRTATAWEEEGHLIRFNIGMEDPESLKADLAQAMQHLSS</sequence>
<evidence type="ECO:0000256" key="5">
    <source>
        <dbReference type="ARBA" id="ARBA00047517"/>
    </source>
</evidence>
<evidence type="ECO:0000256" key="3">
    <source>
        <dbReference type="ARBA" id="ARBA00022898"/>
    </source>
</evidence>
<dbReference type="GO" id="GO:0047804">
    <property type="term" value="F:cysteine-S-conjugate beta-lyase activity"/>
    <property type="evidence" value="ECO:0007669"/>
    <property type="project" value="InterPro"/>
</dbReference>
<protein>
    <submittedName>
        <fullName evidence="8">Cystathionine beta-lyase</fullName>
    </submittedName>
</protein>
<dbReference type="STRING" id="1156985.SAMN04488118_105253"/>
<dbReference type="EMBL" id="FMWG01000005">
    <property type="protein sequence ID" value="SCZ64508.1"/>
    <property type="molecule type" value="Genomic_DNA"/>
</dbReference>
<dbReference type="AlphaFoldDB" id="A0A1G5QSF6"/>
<keyword evidence="3 6" id="KW-0663">Pyridoxal phosphate</keyword>
<dbReference type="InterPro" id="IPR015424">
    <property type="entry name" value="PyrdxlP-dep_Trfase"/>
</dbReference>
<evidence type="ECO:0000313" key="8">
    <source>
        <dbReference type="EMBL" id="SCZ64508.1"/>
    </source>
</evidence>
<dbReference type="InterPro" id="IPR000277">
    <property type="entry name" value="Cys/Met-Metab_PyrdxlP-dep_enz"/>
</dbReference>
<dbReference type="PIRSF" id="PIRSF001434">
    <property type="entry name" value="CGS"/>
    <property type="match status" value="1"/>
</dbReference>
<keyword evidence="4 8" id="KW-0456">Lyase</keyword>
<dbReference type="FunFam" id="3.40.640.10:FF:000046">
    <property type="entry name" value="Cystathionine gamma-lyase"/>
    <property type="match status" value="1"/>
</dbReference>
<organism evidence="8 9">
    <name type="scientific">Epibacterium ulvae</name>
    <dbReference type="NCBI Taxonomy" id="1156985"/>
    <lineage>
        <taxon>Bacteria</taxon>
        <taxon>Pseudomonadati</taxon>
        <taxon>Pseudomonadota</taxon>
        <taxon>Alphaproteobacteria</taxon>
        <taxon>Rhodobacterales</taxon>
        <taxon>Roseobacteraceae</taxon>
        <taxon>Epibacterium</taxon>
    </lineage>
</organism>
<dbReference type="GO" id="GO:0030170">
    <property type="term" value="F:pyridoxal phosphate binding"/>
    <property type="evidence" value="ECO:0007669"/>
    <property type="project" value="InterPro"/>
</dbReference>
<keyword evidence="9" id="KW-1185">Reference proteome</keyword>
<dbReference type="SUPFAM" id="SSF53383">
    <property type="entry name" value="PLP-dependent transferases"/>
    <property type="match status" value="1"/>
</dbReference>
<feature type="modified residue" description="N6-(pyridoxal phosphate)lysine" evidence="6">
    <location>
        <position position="211"/>
    </location>
</feature>